<protein>
    <submittedName>
        <fullName evidence="1">Uncharacterized protein</fullName>
    </submittedName>
</protein>
<proteinExistence type="predicted"/>
<dbReference type="Proteomes" id="UP000478052">
    <property type="component" value="Unassembled WGS sequence"/>
</dbReference>
<feature type="non-terminal residue" evidence="1">
    <location>
        <position position="61"/>
    </location>
</feature>
<gene>
    <name evidence="1" type="ORF">FWK35_00014349</name>
</gene>
<dbReference type="AlphaFoldDB" id="A0A6G0YV62"/>
<name>A0A6G0YV62_APHCR</name>
<evidence type="ECO:0000313" key="2">
    <source>
        <dbReference type="Proteomes" id="UP000478052"/>
    </source>
</evidence>
<sequence length="61" mass="7227">MKLQCFHHHIQNHRPIHHHNNHQVTADVDMHSVADCDSRELVNKIHFVDHQFPMGLLMVVM</sequence>
<organism evidence="1 2">
    <name type="scientific">Aphis craccivora</name>
    <name type="common">Cowpea aphid</name>
    <dbReference type="NCBI Taxonomy" id="307492"/>
    <lineage>
        <taxon>Eukaryota</taxon>
        <taxon>Metazoa</taxon>
        <taxon>Ecdysozoa</taxon>
        <taxon>Arthropoda</taxon>
        <taxon>Hexapoda</taxon>
        <taxon>Insecta</taxon>
        <taxon>Pterygota</taxon>
        <taxon>Neoptera</taxon>
        <taxon>Paraneoptera</taxon>
        <taxon>Hemiptera</taxon>
        <taxon>Sternorrhyncha</taxon>
        <taxon>Aphidomorpha</taxon>
        <taxon>Aphidoidea</taxon>
        <taxon>Aphididae</taxon>
        <taxon>Aphidini</taxon>
        <taxon>Aphis</taxon>
        <taxon>Aphis</taxon>
    </lineage>
</organism>
<accession>A0A6G0YV62</accession>
<dbReference type="EMBL" id="VUJU01002326">
    <property type="protein sequence ID" value="KAF0761684.1"/>
    <property type="molecule type" value="Genomic_DNA"/>
</dbReference>
<keyword evidence="2" id="KW-1185">Reference proteome</keyword>
<comment type="caution">
    <text evidence="1">The sequence shown here is derived from an EMBL/GenBank/DDBJ whole genome shotgun (WGS) entry which is preliminary data.</text>
</comment>
<evidence type="ECO:0000313" key="1">
    <source>
        <dbReference type="EMBL" id="KAF0761684.1"/>
    </source>
</evidence>
<reference evidence="1 2" key="1">
    <citation type="submission" date="2019-08" db="EMBL/GenBank/DDBJ databases">
        <title>Whole genome of Aphis craccivora.</title>
        <authorList>
            <person name="Voronova N.V."/>
            <person name="Shulinski R.S."/>
            <person name="Bandarenka Y.V."/>
            <person name="Zhorov D.G."/>
            <person name="Warner D."/>
        </authorList>
    </citation>
    <scope>NUCLEOTIDE SEQUENCE [LARGE SCALE GENOMIC DNA]</scope>
    <source>
        <strain evidence="1">180601</strain>
        <tissue evidence="1">Whole Body</tissue>
    </source>
</reference>